<gene>
    <name evidence="4" type="ORF">ONB1V03_LOCUS20124</name>
</gene>
<name>A0A7R9QYX9_9ACAR</name>
<sequence length="76" mass="8237">MVVVLSRATRALNANLNSAGIEKNIANLFCHEASERIVDSLSGLRATQRLKNYSTMKSIAEEVLSNGGVVQNHPLD</sequence>
<keyword evidence="5" id="KW-1185">Reference proteome</keyword>
<evidence type="ECO:0000259" key="3">
    <source>
        <dbReference type="Pfam" id="PF21343"/>
    </source>
</evidence>
<protein>
    <recommendedName>
        <fullName evidence="3">ACAD9/ACADV-like C-terminal domain-containing protein</fullName>
    </recommendedName>
</protein>
<dbReference type="GO" id="GO:0016491">
    <property type="term" value="F:oxidoreductase activity"/>
    <property type="evidence" value="ECO:0007669"/>
    <property type="project" value="UniProtKB-KW"/>
</dbReference>
<dbReference type="EMBL" id="OC948056">
    <property type="protein sequence ID" value="CAD7663566.1"/>
    <property type="molecule type" value="Genomic_DNA"/>
</dbReference>
<dbReference type="InterPro" id="IPR049448">
    <property type="entry name" value="ACAD9/ACADV-like_C"/>
</dbReference>
<keyword evidence="2" id="KW-0560">Oxidoreductase</keyword>
<dbReference type="Pfam" id="PF21343">
    <property type="entry name" value="ACAD9-ACADV_C"/>
    <property type="match status" value="1"/>
</dbReference>
<dbReference type="Gene3D" id="1.20.140.10">
    <property type="entry name" value="Butyryl-CoA Dehydrogenase, subunit A, domain 3"/>
    <property type="match status" value="1"/>
</dbReference>
<evidence type="ECO:0000313" key="5">
    <source>
        <dbReference type="Proteomes" id="UP000728032"/>
    </source>
</evidence>
<evidence type="ECO:0000256" key="1">
    <source>
        <dbReference type="ARBA" id="ARBA00022946"/>
    </source>
</evidence>
<dbReference type="EMBL" id="CAJPVJ010033231">
    <property type="protein sequence ID" value="CAG2180703.1"/>
    <property type="molecule type" value="Genomic_DNA"/>
</dbReference>
<dbReference type="OrthoDB" id="2588832at2759"/>
<feature type="domain" description="ACAD9/ACADV-like C-terminal" evidence="3">
    <location>
        <begin position="1"/>
        <end position="69"/>
    </location>
</feature>
<accession>A0A7R9QYX9</accession>
<evidence type="ECO:0000313" key="4">
    <source>
        <dbReference type="EMBL" id="CAD7663566.1"/>
    </source>
</evidence>
<dbReference type="Proteomes" id="UP000728032">
    <property type="component" value="Unassembled WGS sequence"/>
</dbReference>
<evidence type="ECO:0000256" key="2">
    <source>
        <dbReference type="ARBA" id="ARBA00023002"/>
    </source>
</evidence>
<dbReference type="AlphaFoldDB" id="A0A7R9QYX9"/>
<organism evidence="4">
    <name type="scientific">Oppiella nova</name>
    <dbReference type="NCBI Taxonomy" id="334625"/>
    <lineage>
        <taxon>Eukaryota</taxon>
        <taxon>Metazoa</taxon>
        <taxon>Ecdysozoa</taxon>
        <taxon>Arthropoda</taxon>
        <taxon>Chelicerata</taxon>
        <taxon>Arachnida</taxon>
        <taxon>Acari</taxon>
        <taxon>Acariformes</taxon>
        <taxon>Sarcoptiformes</taxon>
        <taxon>Oribatida</taxon>
        <taxon>Brachypylina</taxon>
        <taxon>Oppioidea</taxon>
        <taxon>Oppiidae</taxon>
        <taxon>Oppiella</taxon>
    </lineage>
</organism>
<reference evidence="4" key="1">
    <citation type="submission" date="2020-11" db="EMBL/GenBank/DDBJ databases">
        <authorList>
            <person name="Tran Van P."/>
        </authorList>
    </citation>
    <scope>NUCLEOTIDE SEQUENCE</scope>
</reference>
<proteinExistence type="predicted"/>
<keyword evidence="1" id="KW-0809">Transit peptide</keyword>